<evidence type="ECO:0000256" key="1">
    <source>
        <dbReference type="ARBA" id="ARBA00004651"/>
    </source>
</evidence>
<evidence type="ECO:0000259" key="8">
    <source>
        <dbReference type="Pfam" id="PF00361"/>
    </source>
</evidence>
<sequence>MNYLVPLPVILPLFGAGATLMLSRWPKAQRWVSFAVLVAVVVIAAVLLYRADQYGPQVTWLGAWTPPLGISLVADRLSALMLLVSAVVTLVVLIYSIGQGMTGDEREAPVSIYHPTFLVLVAGVSNAFLAGDLFNLFVSFEMLLFASYVLLTLGGTETRIRAGTIYVVVNMLSSSLFLISIAAVYAATGSLNFAQLAQRIQDLPDSVSLTLQLLLLVTFAVKAAVFPLSLWLPDSYPTAPAPVTAVFAGLLTKVGVYAILRVQTLLFPDSPLTNLLMWAALITMVIGILGAIAQSDIKRMLSFTLVSHIGYMIFGIGLATEAGVSGAVFYVAHHITIQTALFLVVGLIERRAGSTSLLRLGGLARLSPVLAILFFVPAMNLAGIPPLSGFLGKIGLLQAGLDVGTPLAVTLVIGGVVTSLLTLYAVAKTWAIAFWRTPEQAHETAQALPSPGEEADALHPTVTMVRHRGHVHSGGTAYATSDLEEARQVRDEDAPDRDLYQLLRDGALPERLPRSMVLPTAALIGFSVVFTLVAGPMFGYTDRAATDLMQRTPYLEAVLDGGSR</sequence>
<dbReference type="PANTHER" id="PTHR42703">
    <property type="entry name" value="NADH DEHYDROGENASE"/>
    <property type="match status" value="1"/>
</dbReference>
<dbReference type="RefSeq" id="WP_153654472.1">
    <property type="nucleotide sequence ID" value="NZ_CP045737.1"/>
</dbReference>
<proteinExistence type="inferred from homology"/>
<comment type="subcellular location">
    <subcellularLocation>
        <location evidence="1">Cell membrane</location>
        <topology evidence="1">Multi-pass membrane protein</topology>
    </subcellularLocation>
    <subcellularLocation>
        <location evidence="7">Membrane</location>
        <topology evidence="7">Multi-pass membrane protein</topology>
    </subcellularLocation>
</comment>
<dbReference type="InterPro" id="IPR050586">
    <property type="entry name" value="CPA3_Na-H_Antiporter_D"/>
</dbReference>
<dbReference type="NCBIfam" id="NF009308">
    <property type="entry name" value="PRK12665.1"/>
    <property type="match status" value="1"/>
</dbReference>
<dbReference type="PANTHER" id="PTHR42703:SF1">
    <property type="entry name" value="NA(+)_H(+) ANTIPORTER SUBUNIT D1"/>
    <property type="match status" value="1"/>
</dbReference>
<feature type="domain" description="NADH:quinone oxidoreductase/Mrp antiporter transmembrane" evidence="8">
    <location>
        <begin position="130"/>
        <end position="417"/>
    </location>
</feature>
<dbReference type="Pfam" id="PF00361">
    <property type="entry name" value="Proton_antipo_M"/>
    <property type="match status" value="1"/>
</dbReference>
<evidence type="ECO:0000259" key="9">
    <source>
        <dbReference type="Pfam" id="PF00662"/>
    </source>
</evidence>
<keyword evidence="3" id="KW-1003">Cell membrane</keyword>
<keyword evidence="5" id="KW-1133">Transmembrane helix</keyword>
<comment type="similarity">
    <text evidence="2">Belongs to the CPA3 antiporters (TC 2.A.63) subunit D family.</text>
</comment>
<feature type="domain" description="NADH-Ubiquinone oxidoreductase (complex I) chain 5 N-terminal" evidence="9">
    <location>
        <begin position="68"/>
        <end position="98"/>
    </location>
</feature>
<gene>
    <name evidence="10" type="ORF">GEV26_15480</name>
</gene>
<keyword evidence="6" id="KW-0472">Membrane</keyword>
<dbReference type="InterPro" id="IPR001750">
    <property type="entry name" value="ND/Mrp_TM"/>
</dbReference>
<organism evidence="10 11">
    <name type="scientific">Aeromicrobium yanjiei</name>
    <dbReference type="NCBI Taxonomy" id="2662028"/>
    <lineage>
        <taxon>Bacteria</taxon>
        <taxon>Bacillati</taxon>
        <taxon>Actinomycetota</taxon>
        <taxon>Actinomycetes</taxon>
        <taxon>Propionibacteriales</taxon>
        <taxon>Nocardioidaceae</taxon>
        <taxon>Aeromicrobium</taxon>
    </lineage>
</organism>
<evidence type="ECO:0000313" key="11">
    <source>
        <dbReference type="Proteomes" id="UP000392064"/>
    </source>
</evidence>
<protein>
    <submittedName>
        <fullName evidence="10">Na+/H+ antiporter subunit D</fullName>
    </submittedName>
</protein>
<accession>A0A5Q2MN45</accession>
<evidence type="ECO:0000313" key="10">
    <source>
        <dbReference type="EMBL" id="QGG42666.1"/>
    </source>
</evidence>
<keyword evidence="4 7" id="KW-0812">Transmembrane</keyword>
<dbReference type="InterPro" id="IPR001516">
    <property type="entry name" value="Proton_antipo_N"/>
</dbReference>
<evidence type="ECO:0000256" key="4">
    <source>
        <dbReference type="ARBA" id="ARBA00022692"/>
    </source>
</evidence>
<evidence type="ECO:0000256" key="5">
    <source>
        <dbReference type="ARBA" id="ARBA00022989"/>
    </source>
</evidence>
<keyword evidence="11" id="KW-1185">Reference proteome</keyword>
<dbReference type="InterPro" id="IPR003918">
    <property type="entry name" value="NADH_UbQ_OxRdtase"/>
</dbReference>
<dbReference type="AlphaFoldDB" id="A0A5Q2MN45"/>
<evidence type="ECO:0000256" key="2">
    <source>
        <dbReference type="ARBA" id="ARBA00005346"/>
    </source>
</evidence>
<name>A0A5Q2MN45_9ACTN</name>
<evidence type="ECO:0000256" key="7">
    <source>
        <dbReference type="RuleBase" id="RU000320"/>
    </source>
</evidence>
<dbReference type="GO" id="GO:0008137">
    <property type="term" value="F:NADH dehydrogenase (ubiquinone) activity"/>
    <property type="evidence" value="ECO:0007669"/>
    <property type="project" value="InterPro"/>
</dbReference>
<evidence type="ECO:0000256" key="6">
    <source>
        <dbReference type="ARBA" id="ARBA00023136"/>
    </source>
</evidence>
<dbReference type="Pfam" id="PF00662">
    <property type="entry name" value="Proton_antipo_N"/>
    <property type="match status" value="1"/>
</dbReference>
<dbReference type="GO" id="GO:0042773">
    <property type="term" value="P:ATP synthesis coupled electron transport"/>
    <property type="evidence" value="ECO:0007669"/>
    <property type="project" value="InterPro"/>
</dbReference>
<reference evidence="10 11" key="1">
    <citation type="submission" date="2019-11" db="EMBL/GenBank/DDBJ databases">
        <authorList>
            <person name="Li J."/>
        </authorList>
    </citation>
    <scope>NUCLEOTIDE SEQUENCE [LARGE SCALE GENOMIC DNA]</scope>
    <source>
        <strain evidence="10 11">MF47</strain>
    </source>
</reference>
<dbReference type="GO" id="GO:0005886">
    <property type="term" value="C:plasma membrane"/>
    <property type="evidence" value="ECO:0007669"/>
    <property type="project" value="UniProtKB-SubCell"/>
</dbReference>
<dbReference type="PRINTS" id="PR01437">
    <property type="entry name" value="NUOXDRDTASE4"/>
</dbReference>
<dbReference type="EMBL" id="CP045737">
    <property type="protein sequence ID" value="QGG42666.1"/>
    <property type="molecule type" value="Genomic_DNA"/>
</dbReference>
<dbReference type="Proteomes" id="UP000392064">
    <property type="component" value="Chromosome"/>
</dbReference>
<evidence type="ECO:0000256" key="3">
    <source>
        <dbReference type="ARBA" id="ARBA00022475"/>
    </source>
</evidence>
<dbReference type="KEGG" id="aef:GEV26_15480"/>